<evidence type="ECO:0000259" key="3">
    <source>
        <dbReference type="PROSITE" id="PS50977"/>
    </source>
</evidence>
<evidence type="ECO:0000313" key="4">
    <source>
        <dbReference type="EMBL" id="MYL21811.1"/>
    </source>
</evidence>
<protein>
    <submittedName>
        <fullName evidence="4">TetR family transcriptional regulator</fullName>
    </submittedName>
</protein>
<organism evidence="4 5">
    <name type="scientific">Halobacillus litoralis</name>
    <dbReference type="NCBI Taxonomy" id="45668"/>
    <lineage>
        <taxon>Bacteria</taxon>
        <taxon>Bacillati</taxon>
        <taxon>Bacillota</taxon>
        <taxon>Bacilli</taxon>
        <taxon>Bacillales</taxon>
        <taxon>Bacillaceae</taxon>
        <taxon>Halobacillus</taxon>
    </lineage>
</organism>
<reference evidence="4 5" key="1">
    <citation type="submission" date="2019-11" db="EMBL/GenBank/DDBJ databases">
        <title>Genome sequences of 17 halophilic strains isolated from different environments.</title>
        <authorList>
            <person name="Furrow R.E."/>
        </authorList>
    </citation>
    <scope>NUCLEOTIDE SEQUENCE [LARGE SCALE GENOMIC DNA]</scope>
    <source>
        <strain evidence="4 5">22511_23_Filter</strain>
    </source>
</reference>
<dbReference type="SUPFAM" id="SSF46689">
    <property type="entry name" value="Homeodomain-like"/>
    <property type="match status" value="1"/>
</dbReference>
<keyword evidence="1 2" id="KW-0238">DNA-binding</keyword>
<dbReference type="RefSeq" id="WP_160839749.1">
    <property type="nucleotide sequence ID" value="NZ_WMET01000007.1"/>
</dbReference>
<dbReference type="InterPro" id="IPR009057">
    <property type="entry name" value="Homeodomain-like_sf"/>
</dbReference>
<evidence type="ECO:0000256" key="2">
    <source>
        <dbReference type="PROSITE-ProRule" id="PRU00335"/>
    </source>
</evidence>
<name>A0A845DVX1_9BACI</name>
<feature type="DNA-binding region" description="H-T-H motif" evidence="2">
    <location>
        <begin position="28"/>
        <end position="47"/>
    </location>
</feature>
<dbReference type="AlphaFoldDB" id="A0A845DVX1"/>
<gene>
    <name evidence="4" type="ORF">GLW04_18140</name>
</gene>
<evidence type="ECO:0000313" key="5">
    <source>
        <dbReference type="Proteomes" id="UP000460949"/>
    </source>
</evidence>
<dbReference type="EMBL" id="WMET01000007">
    <property type="protein sequence ID" value="MYL21811.1"/>
    <property type="molecule type" value="Genomic_DNA"/>
</dbReference>
<dbReference type="InterPro" id="IPR001647">
    <property type="entry name" value="HTH_TetR"/>
</dbReference>
<feature type="domain" description="HTH tetR-type" evidence="3">
    <location>
        <begin position="5"/>
        <end position="65"/>
    </location>
</feature>
<dbReference type="GO" id="GO:0003677">
    <property type="term" value="F:DNA binding"/>
    <property type="evidence" value="ECO:0007669"/>
    <property type="project" value="UniProtKB-UniRule"/>
</dbReference>
<proteinExistence type="predicted"/>
<comment type="caution">
    <text evidence="4">The sequence shown here is derived from an EMBL/GenBank/DDBJ whole genome shotgun (WGS) entry which is preliminary data.</text>
</comment>
<evidence type="ECO:0000256" key="1">
    <source>
        <dbReference type="ARBA" id="ARBA00023125"/>
    </source>
</evidence>
<accession>A0A845DVX1</accession>
<dbReference type="Gene3D" id="1.10.357.10">
    <property type="entry name" value="Tetracycline Repressor, domain 2"/>
    <property type="match status" value="1"/>
</dbReference>
<dbReference type="Proteomes" id="UP000460949">
    <property type="component" value="Unassembled WGS sequence"/>
</dbReference>
<dbReference type="Pfam" id="PF00440">
    <property type="entry name" value="TetR_N"/>
    <property type="match status" value="1"/>
</dbReference>
<sequence>MHMNEEEQERMLKAAHSLFSTKGFSGTSVKEIAGQAEVSEVSAARTYPSLMDLFIDSFSEGFIQQLETTSVEVHPSTNQKPAEMIYTYLWNRMKEFTSMDKSVFKEMMNSLFPAMENDAENRRKMIGIDFMLVDEMIVLLNDMKEKKMLSRGFNANQAAEIIYSSLAFEFLLYVYEEEVSLEMFLDGVKKKLDFIIER</sequence>
<dbReference type="PROSITE" id="PS50977">
    <property type="entry name" value="HTH_TETR_2"/>
    <property type="match status" value="1"/>
</dbReference>